<organism evidence="2">
    <name type="scientific">seawater metagenome</name>
    <dbReference type="NCBI Taxonomy" id="1561972"/>
    <lineage>
        <taxon>unclassified sequences</taxon>
        <taxon>metagenomes</taxon>
        <taxon>ecological metagenomes</taxon>
    </lineage>
</organism>
<proteinExistence type="predicted"/>
<protein>
    <recommendedName>
        <fullName evidence="1">Minor capsid protein P8 central region domain-containing protein</fullName>
    </recommendedName>
</protein>
<dbReference type="InterPro" id="IPR043916">
    <property type="entry name" value="P8_CR"/>
</dbReference>
<dbReference type="AlphaFoldDB" id="A0A5E8CHH4"/>
<reference evidence="2" key="1">
    <citation type="submission" date="2019-09" db="EMBL/GenBank/DDBJ databases">
        <authorList>
            <person name="Needham M D."/>
        </authorList>
    </citation>
    <scope>NUCLEOTIDE SEQUENCE</scope>
</reference>
<evidence type="ECO:0000259" key="1">
    <source>
        <dbReference type="Pfam" id="PF19065"/>
    </source>
</evidence>
<evidence type="ECO:0000313" key="2">
    <source>
        <dbReference type="EMBL" id="VVU94858.1"/>
    </source>
</evidence>
<gene>
    <name evidence="2" type="ORF">CPAV1605_583</name>
</gene>
<dbReference type="EMBL" id="CABVLZ010000002">
    <property type="protein sequence ID" value="VVU94858.1"/>
    <property type="molecule type" value="Genomic_DNA"/>
</dbReference>
<sequence length="161" mass="18347">MKGTDFHKVPFVYFQNDSNSKNYQMELKNSLLNQTPTVGKNVSNVFFSSKNIDIINKAIILTVYDFTNQEFKIPPQSNNDLMIVMSFVYDNYAENLPYDITKQVRKLNDQVVKNVVPGIITNLQQYIGYLKDASQLPTPIALPVNVNDMGKTLPSVTNIYK</sequence>
<feature type="domain" description="Minor capsid protein P8 central region" evidence="1">
    <location>
        <begin position="41"/>
        <end position="157"/>
    </location>
</feature>
<accession>A0A5E8CHH4</accession>
<name>A0A5E8CHH4_9ZZZZ</name>
<dbReference type="Pfam" id="PF19065">
    <property type="entry name" value="P8_CR"/>
    <property type="match status" value="1"/>
</dbReference>